<feature type="non-terminal residue" evidence="7">
    <location>
        <position position="161"/>
    </location>
</feature>
<keyword evidence="4 6" id="KW-1133">Transmembrane helix</keyword>
<dbReference type="PANTHER" id="PTHR30482:SF10">
    <property type="entry name" value="HIGH-AFFINITY BRANCHED-CHAIN AMINO ACID TRANSPORT PROTEIN BRAE"/>
    <property type="match status" value="1"/>
</dbReference>
<keyword evidence="2" id="KW-1003">Cell membrane</keyword>
<evidence type="ECO:0000256" key="6">
    <source>
        <dbReference type="SAM" id="Phobius"/>
    </source>
</evidence>
<keyword evidence="3 6" id="KW-0812">Transmembrane</keyword>
<feature type="transmembrane region" description="Helical" evidence="6">
    <location>
        <begin position="76"/>
        <end position="98"/>
    </location>
</feature>
<dbReference type="AlphaFoldDB" id="X0UIU3"/>
<gene>
    <name evidence="7" type="ORF">S01H1_29205</name>
</gene>
<evidence type="ECO:0000313" key="7">
    <source>
        <dbReference type="EMBL" id="GAF88420.1"/>
    </source>
</evidence>
<dbReference type="GO" id="GO:0015658">
    <property type="term" value="F:branched-chain amino acid transmembrane transporter activity"/>
    <property type="evidence" value="ECO:0007669"/>
    <property type="project" value="InterPro"/>
</dbReference>
<evidence type="ECO:0000256" key="1">
    <source>
        <dbReference type="ARBA" id="ARBA00004651"/>
    </source>
</evidence>
<name>X0UIU3_9ZZZZ</name>
<dbReference type="EMBL" id="BARS01017892">
    <property type="protein sequence ID" value="GAF88420.1"/>
    <property type="molecule type" value="Genomic_DNA"/>
</dbReference>
<protein>
    <recommendedName>
        <fullName evidence="8">Branched-chain amino acid ABC transporter permease</fullName>
    </recommendedName>
</protein>
<evidence type="ECO:0000256" key="4">
    <source>
        <dbReference type="ARBA" id="ARBA00022989"/>
    </source>
</evidence>
<proteinExistence type="predicted"/>
<evidence type="ECO:0000256" key="3">
    <source>
        <dbReference type="ARBA" id="ARBA00022692"/>
    </source>
</evidence>
<evidence type="ECO:0000256" key="5">
    <source>
        <dbReference type="ARBA" id="ARBA00023136"/>
    </source>
</evidence>
<accession>X0UIU3</accession>
<feature type="transmembrane region" description="Helical" evidence="6">
    <location>
        <begin position="6"/>
        <end position="30"/>
    </location>
</feature>
<comment type="subcellular location">
    <subcellularLocation>
        <location evidence="1">Cell membrane</location>
        <topology evidence="1">Multi-pass membrane protein</topology>
    </subcellularLocation>
</comment>
<evidence type="ECO:0000256" key="2">
    <source>
        <dbReference type="ARBA" id="ARBA00022475"/>
    </source>
</evidence>
<dbReference type="PANTHER" id="PTHR30482">
    <property type="entry name" value="HIGH-AFFINITY BRANCHED-CHAIN AMINO ACID TRANSPORT SYSTEM PERMEASE"/>
    <property type="match status" value="1"/>
</dbReference>
<dbReference type="CDD" id="cd06581">
    <property type="entry name" value="TM_PBP1_LivM_like"/>
    <property type="match status" value="1"/>
</dbReference>
<organism evidence="7">
    <name type="scientific">marine sediment metagenome</name>
    <dbReference type="NCBI Taxonomy" id="412755"/>
    <lineage>
        <taxon>unclassified sequences</taxon>
        <taxon>metagenomes</taxon>
        <taxon>ecological metagenomes</taxon>
    </lineage>
</organism>
<keyword evidence="5 6" id="KW-0472">Membrane</keyword>
<feature type="transmembrane region" description="Helical" evidence="6">
    <location>
        <begin position="37"/>
        <end position="56"/>
    </location>
</feature>
<dbReference type="InterPro" id="IPR001851">
    <property type="entry name" value="ABC_transp_permease"/>
</dbReference>
<dbReference type="Pfam" id="PF02653">
    <property type="entry name" value="BPD_transp_2"/>
    <property type="match status" value="1"/>
</dbReference>
<comment type="caution">
    <text evidence="7">The sequence shown here is derived from an EMBL/GenBank/DDBJ whole genome shotgun (WGS) entry which is preliminary data.</text>
</comment>
<evidence type="ECO:0008006" key="8">
    <source>
        <dbReference type="Google" id="ProtNLM"/>
    </source>
</evidence>
<reference evidence="7" key="1">
    <citation type="journal article" date="2014" name="Front. Microbiol.">
        <title>High frequency of phylogenetically diverse reductive dehalogenase-homologous genes in deep subseafloor sedimentary metagenomes.</title>
        <authorList>
            <person name="Kawai M."/>
            <person name="Futagami T."/>
            <person name="Toyoda A."/>
            <person name="Takaki Y."/>
            <person name="Nishi S."/>
            <person name="Hori S."/>
            <person name="Arai W."/>
            <person name="Tsubouchi T."/>
            <person name="Morono Y."/>
            <person name="Uchiyama I."/>
            <person name="Ito T."/>
            <person name="Fujiyama A."/>
            <person name="Inagaki F."/>
            <person name="Takami H."/>
        </authorList>
    </citation>
    <scope>NUCLEOTIDE SEQUENCE</scope>
    <source>
        <strain evidence="7">Expedition CK06-06</strain>
    </source>
</reference>
<dbReference type="GO" id="GO:0005886">
    <property type="term" value="C:plasma membrane"/>
    <property type="evidence" value="ECO:0007669"/>
    <property type="project" value="UniProtKB-SubCell"/>
</dbReference>
<sequence>MDTFIGILNYLVFFAITAGIYAVLCLGLNIQWGYTGLFNIGIAGFYAVGAYTSALLSGPPPGPLDWRTVGGFQLPWVVGLLGAIIASGIIAFFIGLLTLRLKEDYLAIATIGIAEVIRLILKNEGWLSNTVWGIKHIPSPLHQPIKAGVSSFLKGHPQLSP</sequence>
<dbReference type="InterPro" id="IPR043428">
    <property type="entry name" value="LivM-like"/>
</dbReference>